<dbReference type="Proteomes" id="UP001165121">
    <property type="component" value="Unassembled WGS sequence"/>
</dbReference>
<protein>
    <submittedName>
        <fullName evidence="1">Unnamed protein product</fullName>
    </submittedName>
</protein>
<dbReference type="OrthoDB" id="127440at2759"/>
<gene>
    <name evidence="1" type="ORF">Pfra01_002003600</name>
</gene>
<dbReference type="AlphaFoldDB" id="A0A9W6Y124"/>
<evidence type="ECO:0000313" key="1">
    <source>
        <dbReference type="EMBL" id="GMF50281.1"/>
    </source>
</evidence>
<reference evidence="1" key="1">
    <citation type="submission" date="2023-04" db="EMBL/GenBank/DDBJ databases">
        <title>Phytophthora fragariaefolia NBRC 109709.</title>
        <authorList>
            <person name="Ichikawa N."/>
            <person name="Sato H."/>
            <person name="Tonouchi N."/>
        </authorList>
    </citation>
    <scope>NUCLEOTIDE SEQUENCE</scope>
    <source>
        <strain evidence="1">NBRC 109709</strain>
    </source>
</reference>
<evidence type="ECO:0000313" key="2">
    <source>
        <dbReference type="Proteomes" id="UP001165121"/>
    </source>
</evidence>
<organism evidence="1 2">
    <name type="scientific">Phytophthora fragariaefolia</name>
    <dbReference type="NCBI Taxonomy" id="1490495"/>
    <lineage>
        <taxon>Eukaryota</taxon>
        <taxon>Sar</taxon>
        <taxon>Stramenopiles</taxon>
        <taxon>Oomycota</taxon>
        <taxon>Peronosporomycetes</taxon>
        <taxon>Peronosporales</taxon>
        <taxon>Peronosporaceae</taxon>
        <taxon>Phytophthora</taxon>
    </lineage>
</organism>
<proteinExistence type="predicted"/>
<dbReference type="EMBL" id="BSXT01002669">
    <property type="protein sequence ID" value="GMF50281.1"/>
    <property type="molecule type" value="Genomic_DNA"/>
</dbReference>
<accession>A0A9W6Y124</accession>
<keyword evidence="2" id="KW-1185">Reference proteome</keyword>
<sequence>MDAAKSPSIIIHDHVVPVTRLLSGAVLPENEERAIKVPGNSWLTRLINPKQAQIPRADRLLVKKWVRGKYSMDDVFQRLELNVDMEKALSSPKIKTYAAFIDRYNTKNPNEKLKMVDMFTKTYGDDVVARIAEIGLNTKGTTKMASRLRRELLDTWEFNGESADDVFKLLKLDEAGYKLFVTPQLNTWFSYTKNVYVVNHKEVMVSVLASKYGYDGLSRIILAANPQVFRMKIIAKDLETAMANAWFKEGLTPDEVFKVLKLDAGAGNLLTNPVVSMLHGYTVLYNFRNKAQEATVIGIFTKFYGFKTMSNLLKEASQNPQMKTTVAKWQGELNKQMLLATKNRGF</sequence>
<comment type="caution">
    <text evidence="1">The sequence shown here is derived from an EMBL/GenBank/DDBJ whole genome shotgun (WGS) entry which is preliminary data.</text>
</comment>
<name>A0A9W6Y124_9STRA</name>